<gene>
    <name evidence="1" type="ORF">DIT97_24740</name>
</gene>
<organism evidence="1 2">
    <name type="scientific">Gimesia maris</name>
    <dbReference type="NCBI Taxonomy" id="122"/>
    <lineage>
        <taxon>Bacteria</taxon>
        <taxon>Pseudomonadati</taxon>
        <taxon>Planctomycetota</taxon>
        <taxon>Planctomycetia</taxon>
        <taxon>Planctomycetales</taxon>
        <taxon>Planctomycetaceae</taxon>
        <taxon>Gimesia</taxon>
    </lineage>
</organism>
<dbReference type="EMBL" id="DQAY01000148">
    <property type="protein sequence ID" value="HCO26076.1"/>
    <property type="molecule type" value="Genomic_DNA"/>
</dbReference>
<reference evidence="1 2" key="1">
    <citation type="journal article" date="2018" name="Nat. Biotechnol.">
        <title>A standardized bacterial taxonomy based on genome phylogeny substantially revises the tree of life.</title>
        <authorList>
            <person name="Parks D.H."/>
            <person name="Chuvochina M."/>
            <person name="Waite D.W."/>
            <person name="Rinke C."/>
            <person name="Skarshewski A."/>
            <person name="Chaumeil P.A."/>
            <person name="Hugenholtz P."/>
        </authorList>
    </citation>
    <scope>NUCLEOTIDE SEQUENCE [LARGE SCALE GENOMIC DNA]</scope>
    <source>
        <strain evidence="1">UBA9375</strain>
    </source>
</reference>
<evidence type="ECO:0008006" key="3">
    <source>
        <dbReference type="Google" id="ProtNLM"/>
    </source>
</evidence>
<comment type="caution">
    <text evidence="1">The sequence shown here is derived from an EMBL/GenBank/DDBJ whole genome shotgun (WGS) entry which is preliminary data.</text>
</comment>
<evidence type="ECO:0000313" key="1">
    <source>
        <dbReference type="EMBL" id="HCO26076.1"/>
    </source>
</evidence>
<protein>
    <recommendedName>
        <fullName evidence="3">Response regulatory domain-containing protein</fullName>
    </recommendedName>
</protein>
<dbReference type="AlphaFoldDB" id="A0A3D3RBV4"/>
<sequence length="135" mass="15932">MKKVFVLEERAHIVSELQWQFEGEIDWQIRGFSAELDLFQFILRENSEEFLVILDLSVGKQICLQFLQRFMGSRGSFPVIIFSEDPKLNLEWALRELGVFHLQLGSLEPERIAKICRWHFDLQKPELSAPLQIEQ</sequence>
<evidence type="ECO:0000313" key="2">
    <source>
        <dbReference type="Proteomes" id="UP000263642"/>
    </source>
</evidence>
<accession>A0A3D3RBV4</accession>
<name>A0A3D3RBV4_9PLAN</name>
<proteinExistence type="predicted"/>
<dbReference type="Proteomes" id="UP000263642">
    <property type="component" value="Unassembled WGS sequence"/>
</dbReference>